<dbReference type="AlphaFoldDB" id="A0A6A5KRX2"/>
<gene>
    <name evidence="2" type="ORF">BDW02DRAFT_304531</name>
</gene>
<feature type="region of interest" description="Disordered" evidence="1">
    <location>
        <begin position="1"/>
        <end position="40"/>
    </location>
</feature>
<proteinExistence type="predicted"/>
<evidence type="ECO:0000256" key="1">
    <source>
        <dbReference type="SAM" id="MobiDB-lite"/>
    </source>
</evidence>
<keyword evidence="3" id="KW-1185">Reference proteome</keyword>
<dbReference type="Proteomes" id="UP000800040">
    <property type="component" value="Unassembled WGS sequence"/>
</dbReference>
<dbReference type="EMBL" id="ML975248">
    <property type="protein sequence ID" value="KAF1838900.1"/>
    <property type="molecule type" value="Genomic_DNA"/>
</dbReference>
<name>A0A6A5KRX2_9PLEO</name>
<feature type="region of interest" description="Disordered" evidence="1">
    <location>
        <begin position="54"/>
        <end position="78"/>
    </location>
</feature>
<evidence type="ECO:0000313" key="2">
    <source>
        <dbReference type="EMBL" id="KAF1838900.1"/>
    </source>
</evidence>
<dbReference type="OrthoDB" id="3438274at2759"/>
<reference evidence="2" key="1">
    <citation type="submission" date="2020-01" db="EMBL/GenBank/DDBJ databases">
        <authorList>
            <consortium name="DOE Joint Genome Institute"/>
            <person name="Haridas S."/>
            <person name="Albert R."/>
            <person name="Binder M."/>
            <person name="Bloem J."/>
            <person name="Labutti K."/>
            <person name="Salamov A."/>
            <person name="Andreopoulos B."/>
            <person name="Baker S.E."/>
            <person name="Barry K."/>
            <person name="Bills G."/>
            <person name="Bluhm B.H."/>
            <person name="Cannon C."/>
            <person name="Castanera R."/>
            <person name="Culley D.E."/>
            <person name="Daum C."/>
            <person name="Ezra D."/>
            <person name="Gonzalez J.B."/>
            <person name="Henrissat B."/>
            <person name="Kuo A."/>
            <person name="Liang C."/>
            <person name="Lipzen A."/>
            <person name="Lutzoni F."/>
            <person name="Magnuson J."/>
            <person name="Mondo S."/>
            <person name="Nolan M."/>
            <person name="Ohm R."/>
            <person name="Pangilinan J."/>
            <person name="Park H.-J."/>
            <person name="Ramirez L."/>
            <person name="Alfaro M."/>
            <person name="Sun H."/>
            <person name="Tritt A."/>
            <person name="Yoshinaga Y."/>
            <person name="Zwiers L.-H."/>
            <person name="Turgeon B.G."/>
            <person name="Goodwin S.B."/>
            <person name="Spatafora J.W."/>
            <person name="Crous P.W."/>
            <person name="Grigoriev I.V."/>
        </authorList>
    </citation>
    <scope>NUCLEOTIDE SEQUENCE</scope>
    <source>
        <strain evidence="2">P77</strain>
    </source>
</reference>
<feature type="compositionally biased region" description="Polar residues" evidence="1">
    <location>
        <begin position="7"/>
        <end position="19"/>
    </location>
</feature>
<accession>A0A6A5KRX2</accession>
<organism evidence="2 3">
    <name type="scientific">Decorospora gaudefroyi</name>
    <dbReference type="NCBI Taxonomy" id="184978"/>
    <lineage>
        <taxon>Eukaryota</taxon>
        <taxon>Fungi</taxon>
        <taxon>Dikarya</taxon>
        <taxon>Ascomycota</taxon>
        <taxon>Pezizomycotina</taxon>
        <taxon>Dothideomycetes</taxon>
        <taxon>Pleosporomycetidae</taxon>
        <taxon>Pleosporales</taxon>
        <taxon>Pleosporineae</taxon>
        <taxon>Pleosporaceae</taxon>
        <taxon>Decorospora</taxon>
    </lineage>
</organism>
<protein>
    <submittedName>
        <fullName evidence="2">Uncharacterized protein</fullName>
    </submittedName>
</protein>
<evidence type="ECO:0000313" key="3">
    <source>
        <dbReference type="Proteomes" id="UP000800040"/>
    </source>
</evidence>
<sequence length="240" mass="27134">MADLSKYLTTSEQASNRNESPPFANHRALISNHKPNPTTMDSLKRARVLKAEITTNISVLTPQDEKPTPTRPNPDQDAEDLTIQTLRRDKNQTWTTIATHLNASRLKRGEPASLDPSAVYSRYLLSTPRIASPVSEIGFHPKDYVHLRHPNQTAMSLSKAGKKRVKNYDNATELRANLRQRAEDLEEVVVGERGVEMVEQLVLAVGKVERNFWILVADELERSTTRLYDPEELAALYHSI</sequence>